<evidence type="ECO:0000313" key="2">
    <source>
        <dbReference type="Proteomes" id="UP001054945"/>
    </source>
</evidence>
<reference evidence="1 2" key="1">
    <citation type="submission" date="2021-06" db="EMBL/GenBank/DDBJ databases">
        <title>Caerostris extrusa draft genome.</title>
        <authorList>
            <person name="Kono N."/>
            <person name="Arakawa K."/>
        </authorList>
    </citation>
    <scope>NUCLEOTIDE SEQUENCE [LARGE SCALE GENOMIC DNA]</scope>
</reference>
<dbReference type="AlphaFoldDB" id="A0AAV4TZ92"/>
<accession>A0AAV4TZ92</accession>
<sequence>MVESRPVSIMAPITDLFLYIQSNYSGAKLNCQIFVQTFLTSTENTANLLDAWNTLSVEFNEKKILVGTAAIGRILAINYDRLIIKAVVGWGGTVSTETNTNLFQNIAEELGE</sequence>
<keyword evidence="2" id="KW-1185">Reference proteome</keyword>
<protein>
    <submittedName>
        <fullName evidence="1">Uncharacterized protein</fullName>
    </submittedName>
</protein>
<evidence type="ECO:0000313" key="1">
    <source>
        <dbReference type="EMBL" id="GIY50585.1"/>
    </source>
</evidence>
<proteinExistence type="predicted"/>
<gene>
    <name evidence="1" type="ORF">CEXT_361881</name>
</gene>
<comment type="caution">
    <text evidence="1">The sequence shown here is derived from an EMBL/GenBank/DDBJ whole genome shotgun (WGS) entry which is preliminary data.</text>
</comment>
<name>A0AAV4TZ92_CAEEX</name>
<dbReference type="EMBL" id="BPLR01011995">
    <property type="protein sequence ID" value="GIY50585.1"/>
    <property type="molecule type" value="Genomic_DNA"/>
</dbReference>
<organism evidence="1 2">
    <name type="scientific">Caerostris extrusa</name>
    <name type="common">Bark spider</name>
    <name type="synonym">Caerostris bankana</name>
    <dbReference type="NCBI Taxonomy" id="172846"/>
    <lineage>
        <taxon>Eukaryota</taxon>
        <taxon>Metazoa</taxon>
        <taxon>Ecdysozoa</taxon>
        <taxon>Arthropoda</taxon>
        <taxon>Chelicerata</taxon>
        <taxon>Arachnida</taxon>
        <taxon>Araneae</taxon>
        <taxon>Araneomorphae</taxon>
        <taxon>Entelegynae</taxon>
        <taxon>Araneoidea</taxon>
        <taxon>Araneidae</taxon>
        <taxon>Caerostris</taxon>
    </lineage>
</organism>
<dbReference type="Proteomes" id="UP001054945">
    <property type="component" value="Unassembled WGS sequence"/>
</dbReference>